<proteinExistence type="predicted"/>
<keyword evidence="1" id="KW-0472">Membrane</keyword>
<name>A0ABW8AU22_9ACTN</name>
<keyword evidence="1" id="KW-0812">Transmembrane</keyword>
<sequence length="75" mass="8528">MNTWQVARNLDWPRFLGTFVFADVALLVIALWDLGRRSANLVAESPALENLRHLSVVAREELRDLLDDARRPSGL</sequence>
<keyword evidence="3" id="KW-1185">Reference proteome</keyword>
<feature type="transmembrane region" description="Helical" evidence="1">
    <location>
        <begin position="12"/>
        <end position="32"/>
    </location>
</feature>
<dbReference type="EMBL" id="JBITLV010000010">
    <property type="protein sequence ID" value="MFI7589865.1"/>
    <property type="molecule type" value="Genomic_DNA"/>
</dbReference>
<gene>
    <name evidence="2" type="ORF">ACIB24_22570</name>
</gene>
<comment type="caution">
    <text evidence="2">The sequence shown here is derived from an EMBL/GenBank/DDBJ whole genome shotgun (WGS) entry which is preliminary data.</text>
</comment>
<accession>A0ABW8AU22</accession>
<evidence type="ECO:0000313" key="3">
    <source>
        <dbReference type="Proteomes" id="UP001612915"/>
    </source>
</evidence>
<dbReference type="Proteomes" id="UP001612915">
    <property type="component" value="Unassembled WGS sequence"/>
</dbReference>
<dbReference type="RefSeq" id="WP_398284466.1">
    <property type="nucleotide sequence ID" value="NZ_JBITLV010000010.1"/>
</dbReference>
<evidence type="ECO:0000313" key="2">
    <source>
        <dbReference type="EMBL" id="MFI7589865.1"/>
    </source>
</evidence>
<organism evidence="2 3">
    <name type="scientific">Spongisporangium articulatum</name>
    <dbReference type="NCBI Taxonomy" id="3362603"/>
    <lineage>
        <taxon>Bacteria</taxon>
        <taxon>Bacillati</taxon>
        <taxon>Actinomycetota</taxon>
        <taxon>Actinomycetes</taxon>
        <taxon>Kineosporiales</taxon>
        <taxon>Kineosporiaceae</taxon>
        <taxon>Spongisporangium</taxon>
    </lineage>
</organism>
<protein>
    <submittedName>
        <fullName evidence="2">Uncharacterized protein</fullName>
    </submittedName>
</protein>
<evidence type="ECO:0000256" key="1">
    <source>
        <dbReference type="SAM" id="Phobius"/>
    </source>
</evidence>
<reference evidence="2 3" key="1">
    <citation type="submission" date="2024-10" db="EMBL/GenBank/DDBJ databases">
        <title>The Natural Products Discovery Center: Release of the First 8490 Sequenced Strains for Exploring Actinobacteria Biosynthetic Diversity.</title>
        <authorList>
            <person name="Kalkreuter E."/>
            <person name="Kautsar S.A."/>
            <person name="Yang D."/>
            <person name="Bader C.D."/>
            <person name="Teijaro C.N."/>
            <person name="Fluegel L."/>
            <person name="Davis C.M."/>
            <person name="Simpson J.R."/>
            <person name="Lauterbach L."/>
            <person name="Steele A.D."/>
            <person name="Gui C."/>
            <person name="Meng S."/>
            <person name="Li G."/>
            <person name="Viehrig K."/>
            <person name="Ye F."/>
            <person name="Su P."/>
            <person name="Kiefer A.F."/>
            <person name="Nichols A."/>
            <person name="Cepeda A.J."/>
            <person name="Yan W."/>
            <person name="Fan B."/>
            <person name="Jiang Y."/>
            <person name="Adhikari A."/>
            <person name="Zheng C.-J."/>
            <person name="Schuster L."/>
            <person name="Cowan T.M."/>
            <person name="Smanski M.J."/>
            <person name="Chevrette M.G."/>
            <person name="De Carvalho L.P.S."/>
            <person name="Shen B."/>
        </authorList>
    </citation>
    <scope>NUCLEOTIDE SEQUENCE [LARGE SCALE GENOMIC DNA]</scope>
    <source>
        <strain evidence="2 3">NPDC049639</strain>
    </source>
</reference>
<keyword evidence="1" id="KW-1133">Transmembrane helix</keyword>